<name>A0A0M0KNA9_ALKHA</name>
<sequence length="136" mass="16054">MGEFEYLQLINFEEQESHWIHLFQPKLEEFLKINSKPTYEKVEGDIEKNYILWIEDRLNFLKNVKEWLIGVPNCSVWANVKVLDYAKAIEELWLFSEDNSFLIADKSSGVVVQTFSEEKCYEIHIGKCDVKSIESN</sequence>
<organism evidence="1">
    <name type="scientific">Halalkalibacterium halodurans</name>
    <name type="common">Bacillus halodurans</name>
    <dbReference type="NCBI Taxonomy" id="86665"/>
    <lineage>
        <taxon>Bacteria</taxon>
        <taxon>Bacillati</taxon>
        <taxon>Bacillota</taxon>
        <taxon>Bacilli</taxon>
        <taxon>Bacillales</taxon>
        <taxon>Bacillaceae</taxon>
        <taxon>Halalkalibacterium (ex Joshi et al. 2022)</taxon>
    </lineage>
</organism>
<dbReference type="AlphaFoldDB" id="A0A0M0KNA9"/>
<comment type="caution">
    <text evidence="1">The sequence shown here is derived from an EMBL/GenBank/DDBJ whole genome shotgun (WGS) entry which is preliminary data.</text>
</comment>
<dbReference type="PATRIC" id="fig|136160.3.peg.3507"/>
<protein>
    <submittedName>
        <fullName evidence="1">Uncharacterized protein</fullName>
    </submittedName>
</protein>
<accession>A0A0M0KNA9</accession>
<proteinExistence type="predicted"/>
<evidence type="ECO:0000313" key="1">
    <source>
        <dbReference type="EMBL" id="KOO40299.1"/>
    </source>
</evidence>
<reference evidence="1" key="1">
    <citation type="submission" date="2015-08" db="EMBL/GenBank/DDBJ databases">
        <title>Complete DNA Sequence of Pseudomonas syringae pv. actinidiae, the Causal Agent of Kiwifruit Canker Disease.</title>
        <authorList>
            <person name="Rikkerink E.H.A."/>
            <person name="Fineran P.C."/>
        </authorList>
    </citation>
    <scope>NUCLEOTIDE SEQUENCE</scope>
    <source>
        <strain evidence="1">DSM 13666</strain>
    </source>
</reference>
<gene>
    <name evidence="1" type="ORF">AMD02_15130</name>
</gene>
<dbReference type="EMBL" id="LILD01000001">
    <property type="protein sequence ID" value="KOO40299.1"/>
    <property type="molecule type" value="Genomic_DNA"/>
</dbReference>